<evidence type="ECO:0000313" key="2">
    <source>
        <dbReference type="EMBL" id="KAJ8614478.1"/>
    </source>
</evidence>
<dbReference type="SMART" id="SM00450">
    <property type="entry name" value="RHOD"/>
    <property type="match status" value="1"/>
</dbReference>
<dbReference type="Proteomes" id="UP001230188">
    <property type="component" value="Unassembled WGS sequence"/>
</dbReference>
<protein>
    <recommendedName>
        <fullName evidence="1">Rhodanese domain-containing protein</fullName>
    </recommendedName>
</protein>
<dbReference type="EMBL" id="JAQMWT010000005">
    <property type="protein sequence ID" value="KAJ8614478.1"/>
    <property type="molecule type" value="Genomic_DNA"/>
</dbReference>
<organism evidence="2 3">
    <name type="scientific">Chrysophaeum taylorii</name>
    <dbReference type="NCBI Taxonomy" id="2483200"/>
    <lineage>
        <taxon>Eukaryota</taxon>
        <taxon>Sar</taxon>
        <taxon>Stramenopiles</taxon>
        <taxon>Ochrophyta</taxon>
        <taxon>Pelagophyceae</taxon>
        <taxon>Pelagomonadales</taxon>
        <taxon>Pelagomonadaceae</taxon>
        <taxon>Chrysophaeum</taxon>
    </lineage>
</organism>
<dbReference type="InterPro" id="IPR036873">
    <property type="entry name" value="Rhodanese-like_dom_sf"/>
</dbReference>
<dbReference type="PROSITE" id="PS50206">
    <property type="entry name" value="RHODANESE_3"/>
    <property type="match status" value="1"/>
</dbReference>
<dbReference type="SUPFAM" id="SSF52821">
    <property type="entry name" value="Rhodanese/Cell cycle control phosphatase"/>
    <property type="match status" value="1"/>
</dbReference>
<evidence type="ECO:0000259" key="1">
    <source>
        <dbReference type="PROSITE" id="PS50206"/>
    </source>
</evidence>
<dbReference type="Pfam" id="PF00581">
    <property type="entry name" value="Rhodanese"/>
    <property type="match status" value="1"/>
</dbReference>
<keyword evidence="3" id="KW-1185">Reference proteome</keyword>
<accession>A0AAD7UPC1</accession>
<dbReference type="Gene3D" id="3.40.250.10">
    <property type="entry name" value="Rhodanese-like domain"/>
    <property type="match status" value="1"/>
</dbReference>
<proteinExistence type="predicted"/>
<feature type="domain" description="Rhodanese" evidence="1">
    <location>
        <begin position="3"/>
        <end position="95"/>
    </location>
</feature>
<reference evidence="2" key="1">
    <citation type="submission" date="2023-01" db="EMBL/GenBank/DDBJ databases">
        <title>Metagenome sequencing of chrysophaentin producing Chrysophaeum taylorii.</title>
        <authorList>
            <person name="Davison J."/>
            <person name="Bewley C."/>
        </authorList>
    </citation>
    <scope>NUCLEOTIDE SEQUENCE</scope>
    <source>
        <strain evidence="2">NIES-1699</strain>
    </source>
</reference>
<name>A0AAD7UPC1_9STRA</name>
<evidence type="ECO:0000313" key="3">
    <source>
        <dbReference type="Proteomes" id="UP001230188"/>
    </source>
</evidence>
<dbReference type="InterPro" id="IPR001763">
    <property type="entry name" value="Rhodanese-like_dom"/>
</dbReference>
<comment type="caution">
    <text evidence="2">The sequence shown here is derived from an EMBL/GenBank/DDBJ whole genome shotgun (WGS) entry which is preliminary data.</text>
</comment>
<sequence length="96" mass="10628">MLSRGEAVLLDVREPDEWKGGHFARAKLVPYTSQLEKGVVPDDVKQVTKRIFIHCKAGGRASKSCDVLKNQFGLDAVSIPEGFDKLRELGFDDVVV</sequence>
<dbReference type="CDD" id="cd00158">
    <property type="entry name" value="RHOD"/>
    <property type="match status" value="1"/>
</dbReference>
<gene>
    <name evidence="2" type="ORF">CTAYLR_000862</name>
</gene>
<dbReference type="AlphaFoldDB" id="A0AAD7UPC1"/>